<dbReference type="InterPro" id="IPR004752">
    <property type="entry name" value="AmpG_permease/AT-1"/>
</dbReference>
<evidence type="ECO:0000256" key="1">
    <source>
        <dbReference type="ARBA" id="ARBA00004141"/>
    </source>
</evidence>
<evidence type="ECO:0008006" key="8">
    <source>
        <dbReference type="Google" id="ProtNLM"/>
    </source>
</evidence>
<keyword evidence="4 5" id="KW-0472">Membrane</keyword>
<feature type="transmembrane region" description="Helical" evidence="5">
    <location>
        <begin position="272"/>
        <end position="293"/>
    </location>
</feature>
<feature type="transmembrane region" description="Helical" evidence="5">
    <location>
        <begin position="41"/>
        <end position="60"/>
    </location>
</feature>
<name>A0A8R2B2Q4_ACYPI</name>
<evidence type="ECO:0000256" key="4">
    <source>
        <dbReference type="ARBA" id="ARBA00023136"/>
    </source>
</evidence>
<feature type="transmembrane region" description="Helical" evidence="5">
    <location>
        <begin position="242"/>
        <end position="260"/>
    </location>
</feature>
<evidence type="ECO:0000313" key="6">
    <source>
        <dbReference type="EnsemblMetazoa" id="XP_008180178.2"/>
    </source>
</evidence>
<dbReference type="EnsemblMetazoa" id="XM_008181956.3">
    <property type="protein sequence ID" value="XP_008180178.2"/>
    <property type="gene ID" value="LOC100167181"/>
</dbReference>
<evidence type="ECO:0000256" key="3">
    <source>
        <dbReference type="ARBA" id="ARBA00022989"/>
    </source>
</evidence>
<dbReference type="PANTHER" id="PTHR12778">
    <property type="entry name" value="SOLUTE CARRIER FAMILY 33 ACETYL-COA TRANSPORTER -RELATED"/>
    <property type="match status" value="1"/>
</dbReference>
<dbReference type="SUPFAM" id="SSF103473">
    <property type="entry name" value="MFS general substrate transporter"/>
    <property type="match status" value="1"/>
</dbReference>
<dbReference type="Proteomes" id="UP000007819">
    <property type="component" value="Chromosome A1"/>
</dbReference>
<feature type="transmembrane region" description="Helical" evidence="5">
    <location>
        <begin position="151"/>
        <end position="174"/>
    </location>
</feature>
<evidence type="ECO:0000313" key="7">
    <source>
        <dbReference type="Proteomes" id="UP000007819"/>
    </source>
</evidence>
<feature type="transmembrane region" description="Helical" evidence="5">
    <location>
        <begin position="308"/>
        <end position="336"/>
    </location>
</feature>
<dbReference type="InterPro" id="IPR024371">
    <property type="entry name" value="AcetylCoA_trans_1-like"/>
</dbReference>
<dbReference type="GO" id="GO:0008521">
    <property type="term" value="F:acetyl-CoA transmembrane transporter activity"/>
    <property type="evidence" value="ECO:0007669"/>
    <property type="project" value="InterPro"/>
</dbReference>
<feature type="transmembrane region" description="Helical" evidence="5">
    <location>
        <begin position="105"/>
        <end position="131"/>
    </location>
</feature>
<comment type="subcellular location">
    <subcellularLocation>
        <location evidence="1">Membrane</location>
        <topology evidence="1">Multi-pass membrane protein</topology>
    </subcellularLocation>
</comment>
<reference evidence="6" key="2">
    <citation type="submission" date="2022-06" db="UniProtKB">
        <authorList>
            <consortium name="EnsemblMetazoa"/>
        </authorList>
    </citation>
    <scope>IDENTIFICATION</scope>
</reference>
<dbReference type="RefSeq" id="XP_008180178.2">
    <property type="nucleotide sequence ID" value="XM_008181956.3"/>
</dbReference>
<feature type="transmembrane region" description="Helical" evidence="5">
    <location>
        <begin position="410"/>
        <end position="432"/>
    </location>
</feature>
<accession>A0A8R2B2Q4</accession>
<dbReference type="GO" id="GO:0035348">
    <property type="term" value="P:acetyl-CoA transmembrane transport"/>
    <property type="evidence" value="ECO:0007669"/>
    <property type="project" value="InterPro"/>
</dbReference>
<protein>
    <recommendedName>
        <fullName evidence="8">Acetyl-coenzyme A transporter 1</fullName>
    </recommendedName>
</protein>
<organism evidence="6 7">
    <name type="scientific">Acyrthosiphon pisum</name>
    <name type="common">Pea aphid</name>
    <dbReference type="NCBI Taxonomy" id="7029"/>
    <lineage>
        <taxon>Eukaryota</taxon>
        <taxon>Metazoa</taxon>
        <taxon>Ecdysozoa</taxon>
        <taxon>Arthropoda</taxon>
        <taxon>Hexapoda</taxon>
        <taxon>Insecta</taxon>
        <taxon>Pterygota</taxon>
        <taxon>Neoptera</taxon>
        <taxon>Paraneoptera</taxon>
        <taxon>Hemiptera</taxon>
        <taxon>Sternorrhyncha</taxon>
        <taxon>Aphidomorpha</taxon>
        <taxon>Aphidoidea</taxon>
        <taxon>Aphididae</taxon>
        <taxon>Macrosiphini</taxon>
        <taxon>Acyrthosiphon</taxon>
    </lineage>
</organism>
<keyword evidence="2 5" id="KW-0812">Transmembrane</keyword>
<dbReference type="Gene3D" id="1.20.1250.20">
    <property type="entry name" value="MFS general substrate transporter like domains"/>
    <property type="match status" value="1"/>
</dbReference>
<dbReference type="GO" id="GO:0016020">
    <property type="term" value="C:membrane"/>
    <property type="evidence" value="ECO:0007669"/>
    <property type="project" value="UniProtKB-SubCell"/>
</dbReference>
<feature type="transmembrane region" description="Helical" evidence="5">
    <location>
        <begin position="6"/>
        <end position="29"/>
    </location>
</feature>
<feature type="transmembrane region" description="Helical" evidence="5">
    <location>
        <begin position="72"/>
        <end position="93"/>
    </location>
</feature>
<keyword evidence="7" id="KW-1185">Reference proteome</keyword>
<feature type="transmembrane region" description="Helical" evidence="5">
    <location>
        <begin position="209"/>
        <end position="230"/>
    </location>
</feature>
<sequence length="453" mass="50961">MCLTKIKLYSVLLIGSYSLKLIWAPLVDALYVQKMGRRKSWLIPVQYSIGVYFIYMASNIDEWLPETRRPDIIKLVSVFFFMKTLVATLDIVVDGWSLTMLKKNNVGYAATCNVSGLVIGMIISYVCSVLLTSEDFSNKYLRFSPNVGGVITMKSLFYVFGILFILITTLIAIFKNEKDNKLEEDHVKLSIVQNYSLLWDILKLPSIQILALTLLTAKIGFAATDSLAILKLIDAGVPKENIMVIHTTILVLKIIVPLVIAKYTSGLKPLNIYLTATPIRLLWNILFLVFIYYTPKLITMNGSVNIPIYYYALLVLILSIHNILPNIMGVSTLAFISRISDPRFGGTYVTLLNTLSNLGKAWSNTVAIGMVDFLTFKQCSSYQQNNCSTADLKNMCKTNGGDCVVILNGFYVETAMCTIIGIVWFCIFRIILQNFQIKGRSQWLVNIKRPSSE</sequence>
<dbReference type="Pfam" id="PF13000">
    <property type="entry name" value="Acatn"/>
    <property type="match status" value="2"/>
</dbReference>
<evidence type="ECO:0000256" key="5">
    <source>
        <dbReference type="SAM" id="Phobius"/>
    </source>
</evidence>
<dbReference type="KEGG" id="api:100167181"/>
<dbReference type="AlphaFoldDB" id="A0A8R2B2Q4"/>
<dbReference type="PANTHER" id="PTHR12778:SF9">
    <property type="entry name" value="ACETYL-COENZYME A TRANSPORTER 1"/>
    <property type="match status" value="1"/>
</dbReference>
<dbReference type="InterPro" id="IPR036259">
    <property type="entry name" value="MFS_trans_sf"/>
</dbReference>
<evidence type="ECO:0000256" key="2">
    <source>
        <dbReference type="ARBA" id="ARBA00022692"/>
    </source>
</evidence>
<proteinExistence type="predicted"/>
<dbReference type="OrthoDB" id="6415790at2759"/>
<dbReference type="GeneID" id="100167181"/>
<keyword evidence="3 5" id="KW-1133">Transmembrane helix</keyword>
<reference evidence="7" key="1">
    <citation type="submission" date="2010-06" db="EMBL/GenBank/DDBJ databases">
        <authorList>
            <person name="Jiang H."/>
            <person name="Abraham K."/>
            <person name="Ali S."/>
            <person name="Alsbrooks S.L."/>
            <person name="Anim B.N."/>
            <person name="Anosike U.S."/>
            <person name="Attaway T."/>
            <person name="Bandaranaike D.P."/>
            <person name="Battles P.K."/>
            <person name="Bell S.N."/>
            <person name="Bell A.V."/>
            <person name="Beltran B."/>
            <person name="Bickham C."/>
            <person name="Bustamante Y."/>
            <person name="Caleb T."/>
            <person name="Canada A."/>
            <person name="Cardenas V."/>
            <person name="Carter K."/>
            <person name="Chacko J."/>
            <person name="Chandrabose M.N."/>
            <person name="Chavez D."/>
            <person name="Chavez A."/>
            <person name="Chen L."/>
            <person name="Chu H.-S."/>
            <person name="Claassen K.J."/>
            <person name="Cockrell R."/>
            <person name="Collins M."/>
            <person name="Cooper J.A."/>
            <person name="Cree A."/>
            <person name="Curry S.M."/>
            <person name="Da Y."/>
            <person name="Dao M.D."/>
            <person name="Das B."/>
            <person name="Davila M.-L."/>
            <person name="Davy-Carroll L."/>
            <person name="Denson S."/>
            <person name="Dinh H."/>
            <person name="Ebong V.E."/>
            <person name="Edwards J.R."/>
            <person name="Egan A."/>
            <person name="El-Daye J."/>
            <person name="Escobedo L."/>
            <person name="Fernandez S."/>
            <person name="Fernando P.R."/>
            <person name="Flagg N."/>
            <person name="Forbes L.D."/>
            <person name="Fowler R.G."/>
            <person name="Fu Q."/>
            <person name="Gabisi R.A."/>
            <person name="Ganer J."/>
            <person name="Garbino Pronczuk A."/>
            <person name="Garcia R.M."/>
            <person name="Garner T."/>
            <person name="Garrett T.E."/>
            <person name="Gonzalez D.A."/>
            <person name="Hamid H."/>
            <person name="Hawkins E.S."/>
            <person name="Hirani K."/>
            <person name="Hogues M.E."/>
            <person name="Hollins B."/>
            <person name="Hsiao C.-H."/>
            <person name="Jabil R."/>
            <person name="James M.L."/>
            <person name="Jhangiani S.N."/>
            <person name="Johnson B."/>
            <person name="Johnson Q."/>
            <person name="Joshi V."/>
            <person name="Kalu J.B."/>
            <person name="Kam C."/>
            <person name="Kashfia A."/>
            <person name="Keebler J."/>
            <person name="Kisamo H."/>
            <person name="Kovar C.L."/>
            <person name="Lago L.A."/>
            <person name="Lai C.-Y."/>
            <person name="Laidlaw J."/>
            <person name="Lara F."/>
            <person name="Le T.-K."/>
            <person name="Lee S.L."/>
            <person name="Legall F.H."/>
            <person name="Lemon S.J."/>
            <person name="Lewis L.R."/>
            <person name="Li B."/>
            <person name="Liu Y."/>
            <person name="Liu Y.-S."/>
            <person name="Lopez J."/>
            <person name="Lozado R.J."/>
            <person name="Lu J."/>
            <person name="Madu R.C."/>
            <person name="Maheshwari M."/>
            <person name="Maheshwari R."/>
            <person name="Malloy K."/>
            <person name="Martinez E."/>
            <person name="Mathew T."/>
            <person name="Mercado I.C."/>
            <person name="Mercado C."/>
            <person name="Meyer B."/>
            <person name="Montgomery K."/>
            <person name="Morgan M.B."/>
            <person name="Munidasa M."/>
            <person name="Nazareth L.V."/>
            <person name="Nelson J."/>
            <person name="Ng B.M."/>
            <person name="Nguyen N.B."/>
            <person name="Nguyen P.Q."/>
            <person name="Nguyen T."/>
            <person name="Obregon M."/>
            <person name="Okwuonu G.O."/>
            <person name="Onwere C.G."/>
            <person name="Orozco G."/>
            <person name="Parra A."/>
            <person name="Patel S."/>
            <person name="Patil S."/>
            <person name="Perez A."/>
            <person name="Perez Y."/>
            <person name="Pham C."/>
            <person name="Primus E.L."/>
            <person name="Pu L.-L."/>
            <person name="Puazo M."/>
            <person name="Qin X."/>
            <person name="Quiroz J.B."/>
            <person name="Reese J."/>
            <person name="Richards S."/>
            <person name="Rives C.M."/>
            <person name="Robberts R."/>
            <person name="Ruiz S.J."/>
            <person name="Ruiz M.J."/>
            <person name="Santibanez J."/>
            <person name="Schneider B.W."/>
            <person name="Sisson I."/>
            <person name="Smith M."/>
            <person name="Sodergren E."/>
            <person name="Song X.-Z."/>
            <person name="Song B.B."/>
            <person name="Summersgill H."/>
            <person name="Thelus R."/>
            <person name="Thornton R.D."/>
            <person name="Trejos Z.Y."/>
            <person name="Usmani K."/>
            <person name="Vattathil S."/>
            <person name="Villasana D."/>
            <person name="Walker D.L."/>
            <person name="Wang S."/>
            <person name="Wang K."/>
            <person name="White C.S."/>
            <person name="Williams A.C."/>
            <person name="Williamson J."/>
            <person name="Wilson K."/>
            <person name="Woghiren I.O."/>
            <person name="Woodworth J.R."/>
            <person name="Worley K.C."/>
            <person name="Wright R.A."/>
            <person name="Wu W."/>
            <person name="Young L."/>
            <person name="Zhang L."/>
            <person name="Zhang J."/>
            <person name="Zhu Y."/>
            <person name="Muzny D.M."/>
            <person name="Weinstock G."/>
            <person name="Gibbs R.A."/>
        </authorList>
    </citation>
    <scope>NUCLEOTIDE SEQUENCE [LARGE SCALE GENOMIC DNA]</scope>
    <source>
        <strain evidence="7">LSR1</strain>
    </source>
</reference>